<evidence type="ECO:0000256" key="3">
    <source>
        <dbReference type="ARBA" id="ARBA00022448"/>
    </source>
</evidence>
<dbReference type="OMA" id="SMEYIIV"/>
<accession>A0A251TLA6</accession>
<dbReference type="STRING" id="4232.A0A251TLA6"/>
<dbReference type="Pfam" id="PF00006">
    <property type="entry name" value="ATP-synt_ab"/>
    <property type="match status" value="1"/>
</dbReference>
<dbReference type="PANTHER" id="PTHR48082:SF2">
    <property type="entry name" value="ATP SYNTHASE SUBUNIT ALPHA, MITOCHONDRIAL"/>
    <property type="match status" value="1"/>
</dbReference>
<dbReference type="GO" id="GO:0043531">
    <property type="term" value="F:ADP binding"/>
    <property type="evidence" value="ECO:0000318"/>
    <property type="project" value="GO_Central"/>
</dbReference>
<organism evidence="13 14">
    <name type="scientific">Helianthus annuus</name>
    <name type="common">Common sunflower</name>
    <dbReference type="NCBI Taxonomy" id="4232"/>
    <lineage>
        <taxon>Eukaryota</taxon>
        <taxon>Viridiplantae</taxon>
        <taxon>Streptophyta</taxon>
        <taxon>Embryophyta</taxon>
        <taxon>Tracheophyta</taxon>
        <taxon>Spermatophyta</taxon>
        <taxon>Magnoliopsida</taxon>
        <taxon>eudicotyledons</taxon>
        <taxon>Gunneridae</taxon>
        <taxon>Pentapetalae</taxon>
        <taxon>asterids</taxon>
        <taxon>campanulids</taxon>
        <taxon>Asterales</taxon>
        <taxon>Asteraceae</taxon>
        <taxon>Asteroideae</taxon>
        <taxon>Heliantheae alliance</taxon>
        <taxon>Heliantheae</taxon>
        <taxon>Helianthus</taxon>
    </lineage>
</organism>
<dbReference type="Gene3D" id="3.40.50.12240">
    <property type="match status" value="2"/>
</dbReference>
<evidence type="ECO:0000256" key="4">
    <source>
        <dbReference type="ARBA" id="ARBA00022741"/>
    </source>
</evidence>
<dbReference type="Proteomes" id="UP000215914">
    <property type="component" value="Chromosome 10"/>
</dbReference>
<evidence type="ECO:0000256" key="8">
    <source>
        <dbReference type="ARBA" id="ARBA00023136"/>
    </source>
</evidence>
<dbReference type="GO" id="GO:0015986">
    <property type="term" value="P:proton motive force-driven ATP synthesis"/>
    <property type="evidence" value="ECO:0000318"/>
    <property type="project" value="GO_Central"/>
</dbReference>
<reference evidence="12" key="3">
    <citation type="submission" date="2020-06" db="EMBL/GenBank/DDBJ databases">
        <title>Helianthus annuus Genome sequencing and assembly Release 2.</title>
        <authorList>
            <person name="Gouzy J."/>
            <person name="Langlade N."/>
            <person name="Munos S."/>
        </authorList>
    </citation>
    <scope>NUCLEOTIDE SEQUENCE</scope>
    <source>
        <tissue evidence="12">Leaves</tissue>
    </source>
</reference>
<sequence length="197" mass="22105">MIPIGRGQRELIIRDRLTGKTSVAIDTILNQHRQNVICVYVAIGQKAYYVAQVVTTFQERGTMEYTIVVAKTADSPATLQYLAPYTRVALAGHFMYHKCKRIAKSLFYYKDHLGARLIQGDVFYLQLRLLEIVVKLSSLLGEGSMIALPIVETQLGDVSAYIPTNVISITDGQVFLSADLLNVEIRPLFIKWGLQLN</sequence>
<dbReference type="Gramene" id="mRNA:HanXRQr2_Chr10g0455741">
    <property type="protein sequence ID" value="mRNA:HanXRQr2_Chr10g0455741"/>
    <property type="gene ID" value="HanXRQr2_Chr10g0455741"/>
</dbReference>
<dbReference type="PANTHER" id="PTHR48082">
    <property type="entry name" value="ATP SYNTHASE SUBUNIT ALPHA, MITOCHONDRIAL"/>
    <property type="match status" value="1"/>
</dbReference>
<dbReference type="AlphaFoldDB" id="A0A251TLA6"/>
<evidence type="ECO:0000313" key="14">
    <source>
        <dbReference type="Proteomes" id="UP000215914"/>
    </source>
</evidence>
<reference evidence="12 14" key="1">
    <citation type="journal article" date="2017" name="Nature">
        <title>The sunflower genome provides insights into oil metabolism, flowering and Asterid evolution.</title>
        <authorList>
            <person name="Badouin H."/>
            <person name="Gouzy J."/>
            <person name="Grassa C.J."/>
            <person name="Murat F."/>
            <person name="Staton S.E."/>
            <person name="Cottret L."/>
            <person name="Lelandais-Briere C."/>
            <person name="Owens G.L."/>
            <person name="Carrere S."/>
            <person name="Mayjonade B."/>
            <person name="Legrand L."/>
            <person name="Gill N."/>
            <person name="Kane N.C."/>
            <person name="Bowers J.E."/>
            <person name="Hubner S."/>
            <person name="Bellec A."/>
            <person name="Berard A."/>
            <person name="Berges H."/>
            <person name="Blanchet N."/>
            <person name="Boniface M.C."/>
            <person name="Brunel D."/>
            <person name="Catrice O."/>
            <person name="Chaidir N."/>
            <person name="Claudel C."/>
            <person name="Donnadieu C."/>
            <person name="Faraut T."/>
            <person name="Fievet G."/>
            <person name="Helmstetter N."/>
            <person name="King M."/>
            <person name="Knapp S.J."/>
            <person name="Lai Z."/>
            <person name="Le Paslier M.C."/>
            <person name="Lippi Y."/>
            <person name="Lorenzon L."/>
            <person name="Mandel J.R."/>
            <person name="Marage G."/>
            <person name="Marchand G."/>
            <person name="Marquand E."/>
            <person name="Bret-Mestries E."/>
            <person name="Morien E."/>
            <person name="Nambeesan S."/>
            <person name="Nguyen T."/>
            <person name="Pegot-Espagnet P."/>
            <person name="Pouilly N."/>
            <person name="Raftis F."/>
            <person name="Sallet E."/>
            <person name="Schiex T."/>
            <person name="Thomas J."/>
            <person name="Vandecasteele C."/>
            <person name="Vares D."/>
            <person name="Vear F."/>
            <person name="Vautrin S."/>
            <person name="Crespi M."/>
            <person name="Mangin B."/>
            <person name="Burke J.M."/>
            <person name="Salse J."/>
            <person name="Munos S."/>
            <person name="Vincourt P."/>
            <person name="Rieseberg L.H."/>
            <person name="Langlade N.B."/>
        </authorList>
    </citation>
    <scope>NUCLEOTIDE SEQUENCE [LARGE SCALE GENOMIC DNA]</scope>
    <source>
        <strain evidence="14">cv. SF193</strain>
        <tissue evidence="12">Leaves</tissue>
    </source>
</reference>
<evidence type="ECO:0000256" key="10">
    <source>
        <dbReference type="ARBA" id="ARBA00023310"/>
    </source>
</evidence>
<keyword evidence="3" id="KW-0813">Transport</keyword>
<dbReference type="FunFam" id="3.40.50.300:FF:002432">
    <property type="entry name" value="ATP synthase subunit alpha, mitochondrial"/>
    <property type="match status" value="1"/>
</dbReference>
<dbReference type="GO" id="GO:0045259">
    <property type="term" value="C:proton-transporting ATP synthase complex"/>
    <property type="evidence" value="ECO:0007669"/>
    <property type="project" value="UniProtKB-KW"/>
</dbReference>
<evidence type="ECO:0000259" key="11">
    <source>
        <dbReference type="Pfam" id="PF00006"/>
    </source>
</evidence>
<evidence type="ECO:0000313" key="12">
    <source>
        <dbReference type="EMBL" id="KAF5787693.1"/>
    </source>
</evidence>
<keyword evidence="8" id="KW-0472">Membrane</keyword>
<protein>
    <submittedName>
        <fullName evidence="12">H(+)-transporting two-sector ATPase</fullName>
    </submittedName>
    <submittedName>
        <fullName evidence="13">Putative ATPase, F1/V1/A1 complex, alpha/beta subunit, nucleotide-binding domain-containing protein</fullName>
    </submittedName>
</protein>
<keyword evidence="5" id="KW-0375">Hydrogen ion transport</keyword>
<dbReference type="GO" id="GO:0005739">
    <property type="term" value="C:mitochondrion"/>
    <property type="evidence" value="ECO:0007669"/>
    <property type="project" value="UniProtKB-ARBA"/>
</dbReference>
<dbReference type="InterPro" id="IPR000194">
    <property type="entry name" value="ATPase_F1/V1/A1_a/bsu_nucl-bd"/>
</dbReference>
<proteinExistence type="inferred from homology"/>
<name>A0A251TLA6_HELAN</name>
<dbReference type="InParanoid" id="A0A251TLA6"/>
<comment type="similarity">
    <text evidence="2">Belongs to the ATPase alpha/beta chains family.</text>
</comment>
<evidence type="ECO:0000256" key="5">
    <source>
        <dbReference type="ARBA" id="ARBA00022781"/>
    </source>
</evidence>
<dbReference type="GO" id="GO:0005524">
    <property type="term" value="F:ATP binding"/>
    <property type="evidence" value="ECO:0000318"/>
    <property type="project" value="GO_Central"/>
</dbReference>
<gene>
    <name evidence="13" type="ORF">HannXRQ_Chr10g0303431</name>
    <name evidence="12" type="ORF">HanXRQr2_Chr10g0455741</name>
</gene>
<dbReference type="EMBL" id="CM007899">
    <property type="protein sequence ID" value="OTG11860.1"/>
    <property type="molecule type" value="Genomic_DNA"/>
</dbReference>
<dbReference type="GO" id="GO:0046933">
    <property type="term" value="F:proton-transporting ATP synthase activity, rotational mechanism"/>
    <property type="evidence" value="ECO:0007669"/>
    <property type="project" value="InterPro"/>
</dbReference>
<reference evidence="13" key="2">
    <citation type="submission" date="2017-02" db="EMBL/GenBank/DDBJ databases">
        <title>Sunflower complete genome.</title>
        <authorList>
            <person name="Langlade N."/>
            <person name="Munos S."/>
        </authorList>
    </citation>
    <scope>NUCLEOTIDE SEQUENCE [LARGE SCALE GENOMIC DNA]</scope>
    <source>
        <tissue evidence="13">Leaves</tissue>
    </source>
</reference>
<evidence type="ECO:0000313" key="13">
    <source>
        <dbReference type="EMBL" id="OTG11860.1"/>
    </source>
</evidence>
<dbReference type="SUPFAM" id="SSF52540">
    <property type="entry name" value="P-loop containing nucleoside triphosphate hydrolases"/>
    <property type="match status" value="1"/>
</dbReference>
<keyword evidence="10" id="KW-0066">ATP synthesis</keyword>
<evidence type="ECO:0000256" key="2">
    <source>
        <dbReference type="ARBA" id="ARBA00008936"/>
    </source>
</evidence>
<dbReference type="EMBL" id="MNCJ02000325">
    <property type="protein sequence ID" value="KAF5787693.1"/>
    <property type="molecule type" value="Genomic_DNA"/>
</dbReference>
<keyword evidence="4" id="KW-0547">Nucleotide-binding</keyword>
<dbReference type="InterPro" id="IPR005294">
    <property type="entry name" value="ATP_synth_F1_asu"/>
</dbReference>
<evidence type="ECO:0000256" key="6">
    <source>
        <dbReference type="ARBA" id="ARBA00022840"/>
    </source>
</evidence>
<keyword evidence="6" id="KW-0067">ATP-binding</keyword>
<dbReference type="InterPro" id="IPR027417">
    <property type="entry name" value="P-loop_NTPase"/>
</dbReference>
<keyword evidence="14" id="KW-1185">Reference proteome</keyword>
<keyword evidence="9" id="KW-0139">CF(1)</keyword>
<feature type="domain" description="ATPase F1/V1/A1 complex alpha/beta subunit nucleotide-binding" evidence="11">
    <location>
        <begin position="1"/>
        <end position="187"/>
    </location>
</feature>
<comment type="subcellular location">
    <subcellularLocation>
        <location evidence="1">Membrane</location>
    </subcellularLocation>
</comment>
<keyword evidence="7" id="KW-0406">Ion transport</keyword>
<evidence type="ECO:0000256" key="9">
    <source>
        <dbReference type="ARBA" id="ARBA00023196"/>
    </source>
</evidence>
<evidence type="ECO:0000256" key="1">
    <source>
        <dbReference type="ARBA" id="ARBA00004370"/>
    </source>
</evidence>
<evidence type="ECO:0000256" key="7">
    <source>
        <dbReference type="ARBA" id="ARBA00023065"/>
    </source>
</evidence>